<dbReference type="CDD" id="cd18807">
    <property type="entry name" value="SF1_C_UvrD"/>
    <property type="match status" value="1"/>
</dbReference>
<keyword evidence="2 10" id="KW-0547">Nucleotide-binding</keyword>
<reference evidence="14" key="1">
    <citation type="journal article" date="2019" name="Int. J. Syst. Evol. Microbiol.">
        <title>The Global Catalogue of Microorganisms (GCM) 10K type strain sequencing project: providing services to taxonomists for standard genome sequencing and annotation.</title>
        <authorList>
            <consortium name="The Broad Institute Genomics Platform"/>
            <consortium name="The Broad Institute Genome Sequencing Center for Infectious Disease"/>
            <person name="Wu L."/>
            <person name="Ma J."/>
        </authorList>
    </citation>
    <scope>NUCLEOTIDE SEQUENCE [LARGE SCALE GENOMIC DNA]</scope>
    <source>
        <strain evidence="14">KCTC 42953</strain>
    </source>
</reference>
<dbReference type="GO" id="GO:0016787">
    <property type="term" value="F:hydrolase activity"/>
    <property type="evidence" value="ECO:0007669"/>
    <property type="project" value="UniProtKB-KW"/>
</dbReference>
<keyword evidence="6" id="KW-0413">Isomerase</keyword>
<keyword evidence="3 10" id="KW-0378">Hydrolase</keyword>
<comment type="similarity">
    <text evidence="1">Belongs to the helicase family. UvrD subfamily.</text>
</comment>
<dbReference type="Gene3D" id="3.40.50.300">
    <property type="entry name" value="P-loop containing nucleotide triphosphate hydrolases"/>
    <property type="match status" value="2"/>
</dbReference>
<dbReference type="CDD" id="cd17932">
    <property type="entry name" value="DEXQc_UvrD"/>
    <property type="match status" value="1"/>
</dbReference>
<dbReference type="PROSITE" id="PS51217">
    <property type="entry name" value="UVRD_HELICASE_CTER"/>
    <property type="match status" value="1"/>
</dbReference>
<keyword evidence="14" id="KW-1185">Reference proteome</keyword>
<organism evidence="13 14">
    <name type="scientific">Marinicella sediminis</name>
    <dbReference type="NCBI Taxonomy" id="1792834"/>
    <lineage>
        <taxon>Bacteria</taxon>
        <taxon>Pseudomonadati</taxon>
        <taxon>Pseudomonadota</taxon>
        <taxon>Gammaproteobacteria</taxon>
        <taxon>Lysobacterales</taxon>
        <taxon>Marinicellaceae</taxon>
        <taxon>Marinicella</taxon>
    </lineage>
</organism>
<evidence type="ECO:0000256" key="5">
    <source>
        <dbReference type="ARBA" id="ARBA00022840"/>
    </source>
</evidence>
<accession>A0ABV7JCQ4</accession>
<dbReference type="RefSeq" id="WP_077410694.1">
    <property type="nucleotide sequence ID" value="NZ_JBHRTS010000005.1"/>
</dbReference>
<sequence length="659" mass="75240">MLNPQQQAAVEKTDQPLLVLAGAGCGKTRVITEKMAYLVNLDLCEPQRLFAITFTNKAAKEMKQRAMSMVAGGEALNISTFHALGLRLMQQEISHTSFMRGFSILDATECQKVIQELLPRGIKKELANQLQWQISGWKNKGWRPDQVDTTVPMAAEIYQHYLDYMLSINAMDFDDLILQPLWLLNNQPEVLHRWRQHIGYLMVDEYQDTNTSQYQLVRQLMGQGSHLTCVGDDDQSIYGWRGAQIENLSLLQKDFPTLAVVKLEQNYRSSSTILNAANAVIKHNPHPFEKKIWSDLGQGELIHLTPYRSAEEEAEQVITDIMFQRKVHHKNYQDYAILYRSNHQAKLMEQALRVNNVPYQMSGGRSFFDYAEIKDLMAYIRLLSNPKDNAAFLRVINTPKRGIGMQTVKHISQLAKQQNMGFLAVCNQPEKLSALPAQAQLRIKEFVRIIKHHQQLSRSAEQVVASLVREIDYLNWVNLSANNKMAKINKSKLVKDFLKWVEAIGGKEHLAMEDLLNYLSLQTSQDDEEAGDAVRLMTLHAAKGLEFEHVYLIGVEEGILPHANSMADADDENEAIEEERRLMYVGITRAMRQLKISYVKKRKRKFQPEGTEDVFGPSRFLDEIPEELLAGKRQNAPTEAEQKANNKKNFAALKAMLDS</sequence>
<dbReference type="PANTHER" id="PTHR11070:SF64">
    <property type="entry name" value="ATP-DEPENDENT DNA HELICASE REP"/>
    <property type="match status" value="1"/>
</dbReference>
<evidence type="ECO:0000256" key="3">
    <source>
        <dbReference type="ARBA" id="ARBA00022801"/>
    </source>
</evidence>
<evidence type="ECO:0000256" key="9">
    <source>
        <dbReference type="ARBA" id="ARBA00048988"/>
    </source>
</evidence>
<comment type="catalytic activity">
    <reaction evidence="7">
        <text>Couples ATP hydrolysis with the unwinding of duplex DNA by translocating in the 3'-5' direction.</text>
        <dbReference type="EC" id="5.6.2.4"/>
    </reaction>
</comment>
<dbReference type="GO" id="GO:0004386">
    <property type="term" value="F:helicase activity"/>
    <property type="evidence" value="ECO:0007669"/>
    <property type="project" value="UniProtKB-KW"/>
</dbReference>
<evidence type="ECO:0000313" key="14">
    <source>
        <dbReference type="Proteomes" id="UP001595533"/>
    </source>
</evidence>
<dbReference type="Pfam" id="PF13361">
    <property type="entry name" value="UvrD_C"/>
    <property type="match status" value="1"/>
</dbReference>
<dbReference type="Proteomes" id="UP001595533">
    <property type="component" value="Unassembled WGS sequence"/>
</dbReference>
<feature type="domain" description="UvrD-like helicase C-terminal" evidence="12">
    <location>
        <begin position="271"/>
        <end position="544"/>
    </location>
</feature>
<evidence type="ECO:0000256" key="1">
    <source>
        <dbReference type="ARBA" id="ARBA00009922"/>
    </source>
</evidence>
<evidence type="ECO:0000259" key="12">
    <source>
        <dbReference type="PROSITE" id="PS51217"/>
    </source>
</evidence>
<dbReference type="InterPro" id="IPR014016">
    <property type="entry name" value="UvrD-like_ATP-bd"/>
</dbReference>
<feature type="binding site" evidence="10">
    <location>
        <begin position="21"/>
        <end position="28"/>
    </location>
    <ligand>
        <name>ATP</name>
        <dbReference type="ChEBI" id="CHEBI:30616"/>
    </ligand>
</feature>
<evidence type="ECO:0000259" key="11">
    <source>
        <dbReference type="PROSITE" id="PS51198"/>
    </source>
</evidence>
<dbReference type="InterPro" id="IPR000212">
    <property type="entry name" value="DNA_helicase_UvrD/REP"/>
</dbReference>
<comment type="catalytic activity">
    <reaction evidence="9">
        <text>ATP + H2O = ADP + phosphate + H(+)</text>
        <dbReference type="Rhea" id="RHEA:13065"/>
        <dbReference type="ChEBI" id="CHEBI:15377"/>
        <dbReference type="ChEBI" id="CHEBI:15378"/>
        <dbReference type="ChEBI" id="CHEBI:30616"/>
        <dbReference type="ChEBI" id="CHEBI:43474"/>
        <dbReference type="ChEBI" id="CHEBI:456216"/>
        <dbReference type="EC" id="5.6.2.4"/>
    </reaction>
</comment>
<dbReference type="Gene3D" id="1.10.10.160">
    <property type="match status" value="1"/>
</dbReference>
<dbReference type="InterPro" id="IPR027417">
    <property type="entry name" value="P-loop_NTPase"/>
</dbReference>
<dbReference type="PROSITE" id="PS51198">
    <property type="entry name" value="UVRD_HELICASE_ATP_BIND"/>
    <property type="match status" value="1"/>
</dbReference>
<evidence type="ECO:0000256" key="6">
    <source>
        <dbReference type="ARBA" id="ARBA00023235"/>
    </source>
</evidence>
<keyword evidence="5 10" id="KW-0067">ATP-binding</keyword>
<dbReference type="PANTHER" id="PTHR11070">
    <property type="entry name" value="UVRD / RECB / PCRA DNA HELICASE FAMILY MEMBER"/>
    <property type="match status" value="1"/>
</dbReference>
<protein>
    <recommendedName>
        <fullName evidence="8">DNA 3'-5' helicase</fullName>
        <ecNumber evidence="8">5.6.2.4</ecNumber>
    </recommendedName>
</protein>
<evidence type="ECO:0000256" key="8">
    <source>
        <dbReference type="ARBA" id="ARBA00034808"/>
    </source>
</evidence>
<feature type="domain" description="UvrD-like helicase ATP-binding" evidence="11">
    <location>
        <begin position="1"/>
        <end position="270"/>
    </location>
</feature>
<dbReference type="InterPro" id="IPR013986">
    <property type="entry name" value="DExx_box_DNA_helicase_dom_sf"/>
</dbReference>
<evidence type="ECO:0000256" key="2">
    <source>
        <dbReference type="ARBA" id="ARBA00022741"/>
    </source>
</evidence>
<comment type="caution">
    <text evidence="13">The sequence shown here is derived from an EMBL/GenBank/DDBJ whole genome shotgun (WGS) entry which is preliminary data.</text>
</comment>
<dbReference type="Pfam" id="PF00580">
    <property type="entry name" value="UvrD-helicase"/>
    <property type="match status" value="1"/>
</dbReference>
<dbReference type="EMBL" id="JBHRTS010000005">
    <property type="protein sequence ID" value="MFC3194639.1"/>
    <property type="molecule type" value="Genomic_DNA"/>
</dbReference>
<gene>
    <name evidence="13" type="ORF">ACFODZ_10360</name>
</gene>
<evidence type="ECO:0000256" key="10">
    <source>
        <dbReference type="PROSITE-ProRule" id="PRU00560"/>
    </source>
</evidence>
<evidence type="ECO:0000256" key="7">
    <source>
        <dbReference type="ARBA" id="ARBA00034617"/>
    </source>
</evidence>
<dbReference type="InterPro" id="IPR014017">
    <property type="entry name" value="DNA_helicase_UvrD-like_C"/>
</dbReference>
<evidence type="ECO:0000256" key="4">
    <source>
        <dbReference type="ARBA" id="ARBA00022806"/>
    </source>
</evidence>
<dbReference type="SUPFAM" id="SSF52540">
    <property type="entry name" value="P-loop containing nucleoside triphosphate hydrolases"/>
    <property type="match status" value="1"/>
</dbReference>
<evidence type="ECO:0000313" key="13">
    <source>
        <dbReference type="EMBL" id="MFC3194639.1"/>
    </source>
</evidence>
<name>A0ABV7JCQ4_9GAMM</name>
<keyword evidence="4 10" id="KW-0347">Helicase</keyword>
<proteinExistence type="inferred from homology"/>
<dbReference type="Gene3D" id="1.10.486.10">
    <property type="entry name" value="PCRA, domain 4"/>
    <property type="match status" value="1"/>
</dbReference>
<dbReference type="EC" id="5.6.2.4" evidence="8"/>